<dbReference type="RefSeq" id="XP_056026086.1">
    <property type="nucleotide sequence ID" value="XM_056175137.1"/>
</dbReference>
<dbReference type="PRINTS" id="PR00120">
    <property type="entry name" value="HATPASE"/>
</dbReference>
<dbReference type="PANTHER" id="PTHR42861">
    <property type="entry name" value="CALCIUM-TRANSPORTING ATPASE"/>
    <property type="match status" value="1"/>
</dbReference>
<dbReference type="InterPro" id="IPR036412">
    <property type="entry name" value="HAD-like_sf"/>
</dbReference>
<dbReference type="InterPro" id="IPR023214">
    <property type="entry name" value="HAD_sf"/>
</dbReference>
<keyword evidence="7" id="KW-1185">Reference proteome</keyword>
<evidence type="ECO:0000313" key="6">
    <source>
        <dbReference type="EMBL" id="KAJ4857030.1"/>
    </source>
</evidence>
<evidence type="ECO:0000256" key="5">
    <source>
        <dbReference type="SAM" id="Phobius"/>
    </source>
</evidence>
<dbReference type="Pfam" id="PF08282">
    <property type="entry name" value="Hydrolase_3"/>
    <property type="match status" value="1"/>
</dbReference>
<protein>
    <submittedName>
        <fullName evidence="6">Uncharacterized protein</fullName>
    </submittedName>
</protein>
<evidence type="ECO:0000313" key="7">
    <source>
        <dbReference type="Proteomes" id="UP001140511"/>
    </source>
</evidence>
<feature type="transmembrane region" description="Helical" evidence="5">
    <location>
        <begin position="179"/>
        <end position="198"/>
    </location>
</feature>
<proteinExistence type="predicted"/>
<dbReference type="GO" id="GO:0006812">
    <property type="term" value="P:monoatomic cation transport"/>
    <property type="evidence" value="ECO:0007669"/>
    <property type="project" value="UniProtKB-ARBA"/>
</dbReference>
<keyword evidence="2 5" id="KW-0812">Transmembrane</keyword>
<dbReference type="GO" id="GO:0005524">
    <property type="term" value="F:ATP binding"/>
    <property type="evidence" value="ECO:0007669"/>
    <property type="project" value="InterPro"/>
</dbReference>
<dbReference type="NCBIfam" id="TIGR01494">
    <property type="entry name" value="ATPase_P-type"/>
    <property type="match status" value="1"/>
</dbReference>
<keyword evidence="4 5" id="KW-0472">Membrane</keyword>
<dbReference type="EMBL" id="JAOPEN010000005">
    <property type="protein sequence ID" value="KAJ4857030.1"/>
    <property type="molecule type" value="Genomic_DNA"/>
</dbReference>
<dbReference type="Gene3D" id="1.20.1110.10">
    <property type="entry name" value="Calcium-transporting ATPase, transmembrane domain"/>
    <property type="match status" value="1"/>
</dbReference>
<dbReference type="GO" id="GO:0016887">
    <property type="term" value="F:ATP hydrolysis activity"/>
    <property type="evidence" value="ECO:0007669"/>
    <property type="project" value="InterPro"/>
</dbReference>
<dbReference type="InterPro" id="IPR023298">
    <property type="entry name" value="ATPase_P-typ_TM_dom_sf"/>
</dbReference>
<reference evidence="6" key="1">
    <citation type="submission" date="2022-09" db="EMBL/GenBank/DDBJ databases">
        <title>Chromosome-level assembly of Trichoderma breve T069, a fungus used in development of biopesticide product.</title>
        <authorList>
            <person name="Lin R."/>
            <person name="Liu T."/>
        </authorList>
    </citation>
    <scope>NUCLEOTIDE SEQUENCE</scope>
    <source>
        <strain evidence="6">T069</strain>
    </source>
</reference>
<dbReference type="Gene3D" id="3.40.50.1000">
    <property type="entry name" value="HAD superfamily/HAD-like"/>
    <property type="match status" value="1"/>
</dbReference>
<evidence type="ECO:0000256" key="3">
    <source>
        <dbReference type="ARBA" id="ARBA00022989"/>
    </source>
</evidence>
<comment type="subcellular location">
    <subcellularLocation>
        <location evidence="1">Membrane</location>
    </subcellularLocation>
</comment>
<dbReference type="GeneID" id="80869825"/>
<organism evidence="6 7">
    <name type="scientific">Trichoderma breve</name>
    <dbReference type="NCBI Taxonomy" id="2034170"/>
    <lineage>
        <taxon>Eukaryota</taxon>
        <taxon>Fungi</taxon>
        <taxon>Dikarya</taxon>
        <taxon>Ascomycota</taxon>
        <taxon>Pezizomycotina</taxon>
        <taxon>Sordariomycetes</taxon>
        <taxon>Hypocreomycetidae</taxon>
        <taxon>Hypocreales</taxon>
        <taxon>Hypocreaceae</taxon>
        <taxon>Trichoderma</taxon>
    </lineage>
</organism>
<name>A0A9W9E4I1_9HYPO</name>
<evidence type="ECO:0000256" key="1">
    <source>
        <dbReference type="ARBA" id="ARBA00004370"/>
    </source>
</evidence>
<comment type="caution">
    <text evidence="6">The sequence shown here is derived from an EMBL/GenBank/DDBJ whole genome shotgun (WGS) entry which is preliminary data.</text>
</comment>
<dbReference type="GO" id="GO:0016020">
    <property type="term" value="C:membrane"/>
    <property type="evidence" value="ECO:0007669"/>
    <property type="project" value="UniProtKB-SubCell"/>
</dbReference>
<evidence type="ECO:0000256" key="2">
    <source>
        <dbReference type="ARBA" id="ARBA00022692"/>
    </source>
</evidence>
<feature type="transmembrane region" description="Helical" evidence="5">
    <location>
        <begin position="102"/>
        <end position="123"/>
    </location>
</feature>
<dbReference type="SUPFAM" id="SSF81665">
    <property type="entry name" value="Calcium ATPase, transmembrane domain M"/>
    <property type="match status" value="1"/>
</dbReference>
<dbReference type="AlphaFoldDB" id="A0A9W9E4I1"/>
<dbReference type="PRINTS" id="PR00119">
    <property type="entry name" value="CATATPASE"/>
</dbReference>
<dbReference type="InterPro" id="IPR001757">
    <property type="entry name" value="P_typ_ATPase"/>
</dbReference>
<accession>A0A9W9E4I1</accession>
<gene>
    <name evidence="6" type="ORF">T069G_07927</name>
</gene>
<evidence type="ECO:0000256" key="4">
    <source>
        <dbReference type="ARBA" id="ARBA00023136"/>
    </source>
</evidence>
<dbReference type="PROSITE" id="PS01229">
    <property type="entry name" value="COF_2"/>
    <property type="match status" value="1"/>
</dbReference>
<dbReference type="SUPFAM" id="SSF56784">
    <property type="entry name" value="HAD-like"/>
    <property type="match status" value="1"/>
</dbReference>
<dbReference type="Proteomes" id="UP001140511">
    <property type="component" value="Unassembled WGS sequence"/>
</dbReference>
<feature type="transmembrane region" description="Helical" evidence="5">
    <location>
        <begin position="218"/>
        <end position="237"/>
    </location>
</feature>
<keyword evidence="3 5" id="KW-1133">Transmembrane helix</keyword>
<sequence>MMTAQEFGALSDDWIDVLPQLPLILASQMIEILHRPSRCVAMIGDGVNDSLSLKLADISITMGSGLDVIKESSDIILTNDNFTSILNAIEEGRHIFDITQKFVLHVLATNIGFAISLLTVLVFKDNANVSVFLSTTVETIRMLPGTGVFSETGLGFETAVPDILNPPLRHLHSRVYARYVRLRAGSMLGSFTTVIFGFGDGSLGLSYNNAYSPSCHDVFRALATVYTAMMWIFLLSSRSSFRYAQGRRRVGGSSVGK</sequence>